<comment type="caution">
    <text evidence="1">The sequence shown here is derived from an EMBL/GenBank/DDBJ whole genome shotgun (WGS) entry which is preliminary data.</text>
</comment>
<dbReference type="AlphaFoldDB" id="A0A401FLR8"/>
<evidence type="ECO:0000313" key="2">
    <source>
        <dbReference type="Proteomes" id="UP000286974"/>
    </source>
</evidence>
<dbReference type="Proteomes" id="UP000286974">
    <property type="component" value="Unassembled WGS sequence"/>
</dbReference>
<dbReference type="EMBL" id="BEXA01000003">
    <property type="protein sequence ID" value="GAY73332.1"/>
    <property type="molecule type" value="Genomic_DNA"/>
</dbReference>
<name>A0A401FLR8_9LACO</name>
<accession>A0A401FLR8</accession>
<organism evidence="1 2">
    <name type="scientific">Lentilactobacillus kosonis</name>
    <dbReference type="NCBI Taxonomy" id="2810561"/>
    <lineage>
        <taxon>Bacteria</taxon>
        <taxon>Bacillati</taxon>
        <taxon>Bacillota</taxon>
        <taxon>Bacilli</taxon>
        <taxon>Lactobacillales</taxon>
        <taxon>Lactobacillaceae</taxon>
        <taxon>Lentilactobacillus</taxon>
    </lineage>
</organism>
<protein>
    <submittedName>
        <fullName evidence="1">Uncharacterized protein</fullName>
    </submittedName>
</protein>
<dbReference type="OrthoDB" id="2156798at2"/>
<reference evidence="1 2" key="1">
    <citation type="submission" date="2017-11" db="EMBL/GenBank/DDBJ databases">
        <title>Draft Genome Sequence of Lactobacillus curieae NBRC 111893 isolated from Koso, a Japanese sugar-Vegetable Fermented Beverage.</title>
        <authorList>
            <person name="Chiou T.Y."/>
            <person name="Oshima K."/>
            <person name="Suda W."/>
            <person name="Hattori M."/>
            <person name="Takahashi T."/>
        </authorList>
    </citation>
    <scope>NUCLEOTIDE SEQUENCE [LARGE SCALE GENOMIC DNA]</scope>
    <source>
        <strain evidence="1 2">NBRC111893</strain>
    </source>
</reference>
<proteinExistence type="predicted"/>
<dbReference type="RefSeq" id="WP_125008362.1">
    <property type="nucleotide sequence ID" value="NZ_BEXA01000003.1"/>
</dbReference>
<gene>
    <name evidence="1" type="ORF">NBRC111893_1478</name>
</gene>
<dbReference type="STRING" id="1138822.PL11_006180"/>
<sequence>MSVLLDDKKISKNIVAGQPVKVFYPFVIVKTETGKMVKVNLSSGEKSDSMFWEVMQRILDSKVWIPIGKHYHQILDNGWEATADPV</sequence>
<keyword evidence="2" id="KW-1185">Reference proteome</keyword>
<evidence type="ECO:0000313" key="1">
    <source>
        <dbReference type="EMBL" id="GAY73332.1"/>
    </source>
</evidence>